<evidence type="ECO:0000256" key="1">
    <source>
        <dbReference type="ARBA" id="ARBA00017378"/>
    </source>
</evidence>
<feature type="domain" description="RCK C-terminal" evidence="8">
    <location>
        <begin position="145"/>
        <end position="226"/>
    </location>
</feature>
<dbReference type="SUPFAM" id="SSF116726">
    <property type="entry name" value="TrkA C-terminal domain-like"/>
    <property type="match status" value="2"/>
</dbReference>
<dbReference type="InterPro" id="IPR050721">
    <property type="entry name" value="Trk_Ktr_HKT_K-transport"/>
</dbReference>
<evidence type="ECO:0000313" key="9">
    <source>
        <dbReference type="EMBL" id="SMF25194.1"/>
    </source>
</evidence>
<sequence>MKQSKEIVISGAGEVGSFAAQLLSENGHSVTVIDENADCLERLSQVVEAKMVLGSSCHAHVLSDAKVHNSDVMIAATSLDEINLLSGALGKQLGARKVISRIHNRNYRTSARFNYAKGLGIDHLIYPEELTARSICSHINDPGVMAIQSFARDQIELHQYRIDHNSKVANLPLRHIKLPEGLRIIKLRRDGELVIPNANTELLHNDIVTMIGPRDRYTQIKGIFSKEKRKSKEIAIAGGSSTAEWVIAHLKNQDISIRLFEQNLERANELAANYPKVTVLAADTLDIHTFESEHLERCAALLSLSDNQERNILVALQSKKLGVESTFAVIHNSTYLSALEEVGIDFCYSPRMEAAKELLRLMDDSPIKTVTTLGDGSFHVYEMTAKKGSAVGFKLEEVSFPQHAFVAAIQRSNMVFTPKATDCVFEEDILIVIGPEGIEPTLMDLYG</sequence>
<dbReference type="PANTHER" id="PTHR43833">
    <property type="entry name" value="POTASSIUM CHANNEL PROTEIN 2-RELATED-RELATED"/>
    <property type="match status" value="1"/>
</dbReference>
<dbReference type="InterPro" id="IPR036291">
    <property type="entry name" value="NAD(P)-bd_dom_sf"/>
</dbReference>
<evidence type="ECO:0000256" key="2">
    <source>
        <dbReference type="ARBA" id="ARBA00022448"/>
    </source>
</evidence>
<dbReference type="GO" id="GO:0005886">
    <property type="term" value="C:plasma membrane"/>
    <property type="evidence" value="ECO:0007669"/>
    <property type="project" value="InterPro"/>
</dbReference>
<protein>
    <recommendedName>
        <fullName evidence="1">Trk system potassium uptake protein TrkA</fullName>
    </recommendedName>
</protein>
<dbReference type="PROSITE" id="PS51201">
    <property type="entry name" value="RCK_N"/>
    <property type="match status" value="1"/>
</dbReference>
<dbReference type="PROSITE" id="PS51202">
    <property type="entry name" value="RCK_C"/>
    <property type="match status" value="2"/>
</dbReference>
<dbReference type="STRING" id="1513793.SAMN06296036_10847"/>
<name>A0A1Y6BZ04_9BACT</name>
<dbReference type="PRINTS" id="PR00335">
    <property type="entry name" value="KUPTAKETRKA"/>
</dbReference>
<dbReference type="AlphaFoldDB" id="A0A1Y6BZ04"/>
<feature type="domain" description="RCK N-terminal" evidence="7">
    <location>
        <begin position="4"/>
        <end position="125"/>
    </location>
</feature>
<dbReference type="InterPro" id="IPR003148">
    <property type="entry name" value="RCK_N"/>
</dbReference>
<dbReference type="NCBIfam" id="NF007039">
    <property type="entry name" value="PRK09496.3-2"/>
    <property type="match status" value="1"/>
</dbReference>
<evidence type="ECO:0000313" key="10">
    <source>
        <dbReference type="Proteomes" id="UP000192907"/>
    </source>
</evidence>
<keyword evidence="5" id="KW-0520">NAD</keyword>
<keyword evidence="6" id="KW-0406">Ion transport</keyword>
<accession>A0A1Y6BZ04</accession>
<proteinExistence type="predicted"/>
<dbReference type="Gene3D" id="3.30.70.1450">
    <property type="entry name" value="Regulator of K+ conductance, C-terminal domain"/>
    <property type="match status" value="2"/>
</dbReference>
<dbReference type="SUPFAM" id="SSF51735">
    <property type="entry name" value="NAD(P)-binding Rossmann-fold domains"/>
    <property type="match status" value="2"/>
</dbReference>
<feature type="domain" description="RCK C-terminal" evidence="8">
    <location>
        <begin position="368"/>
        <end position="447"/>
    </location>
</feature>
<evidence type="ECO:0000259" key="8">
    <source>
        <dbReference type="PROSITE" id="PS51202"/>
    </source>
</evidence>
<gene>
    <name evidence="9" type="ORF">SAMN06296036_10847</name>
</gene>
<dbReference type="Proteomes" id="UP000192907">
    <property type="component" value="Unassembled WGS sequence"/>
</dbReference>
<evidence type="ECO:0000256" key="6">
    <source>
        <dbReference type="ARBA" id="ARBA00023065"/>
    </source>
</evidence>
<organism evidence="9 10">
    <name type="scientific">Pseudobacteriovorax antillogorgiicola</name>
    <dbReference type="NCBI Taxonomy" id="1513793"/>
    <lineage>
        <taxon>Bacteria</taxon>
        <taxon>Pseudomonadati</taxon>
        <taxon>Bdellovibrionota</taxon>
        <taxon>Oligoflexia</taxon>
        <taxon>Oligoflexales</taxon>
        <taxon>Pseudobacteriovoracaceae</taxon>
        <taxon>Pseudobacteriovorax</taxon>
    </lineage>
</organism>
<evidence type="ECO:0000256" key="3">
    <source>
        <dbReference type="ARBA" id="ARBA00022538"/>
    </source>
</evidence>
<dbReference type="RefSeq" id="WP_132319041.1">
    <property type="nucleotide sequence ID" value="NZ_FWZT01000008.1"/>
</dbReference>
<dbReference type="Gene3D" id="3.40.50.720">
    <property type="entry name" value="NAD(P)-binding Rossmann-like Domain"/>
    <property type="match status" value="2"/>
</dbReference>
<dbReference type="InterPro" id="IPR006037">
    <property type="entry name" value="RCK_C"/>
</dbReference>
<dbReference type="Pfam" id="PF02254">
    <property type="entry name" value="TrkA_N"/>
    <property type="match status" value="2"/>
</dbReference>
<keyword evidence="4" id="KW-0630">Potassium</keyword>
<dbReference type="EMBL" id="FWZT01000008">
    <property type="protein sequence ID" value="SMF25194.1"/>
    <property type="molecule type" value="Genomic_DNA"/>
</dbReference>
<dbReference type="Pfam" id="PF02080">
    <property type="entry name" value="TrkA_C"/>
    <property type="match status" value="1"/>
</dbReference>
<keyword evidence="10" id="KW-1185">Reference proteome</keyword>
<dbReference type="InterPro" id="IPR006036">
    <property type="entry name" value="K_uptake_TrkA"/>
</dbReference>
<keyword evidence="3" id="KW-0633">Potassium transport</keyword>
<dbReference type="OrthoDB" id="9775180at2"/>
<evidence type="ECO:0000256" key="5">
    <source>
        <dbReference type="ARBA" id="ARBA00023027"/>
    </source>
</evidence>
<reference evidence="10" key="1">
    <citation type="submission" date="2017-04" db="EMBL/GenBank/DDBJ databases">
        <authorList>
            <person name="Varghese N."/>
            <person name="Submissions S."/>
        </authorList>
    </citation>
    <scope>NUCLEOTIDE SEQUENCE [LARGE SCALE GENOMIC DNA]</scope>
    <source>
        <strain evidence="10">RKEM611</strain>
    </source>
</reference>
<evidence type="ECO:0000256" key="4">
    <source>
        <dbReference type="ARBA" id="ARBA00022958"/>
    </source>
</evidence>
<dbReference type="PANTHER" id="PTHR43833:SF5">
    <property type="entry name" value="TRK SYSTEM POTASSIUM UPTAKE PROTEIN TRKA"/>
    <property type="match status" value="1"/>
</dbReference>
<evidence type="ECO:0000259" key="7">
    <source>
        <dbReference type="PROSITE" id="PS51201"/>
    </source>
</evidence>
<dbReference type="GO" id="GO:0015079">
    <property type="term" value="F:potassium ion transmembrane transporter activity"/>
    <property type="evidence" value="ECO:0007669"/>
    <property type="project" value="InterPro"/>
</dbReference>
<keyword evidence="2" id="KW-0813">Transport</keyword>
<dbReference type="InterPro" id="IPR036721">
    <property type="entry name" value="RCK_C_sf"/>
</dbReference>